<evidence type="ECO:0000313" key="2">
    <source>
        <dbReference type="Proteomes" id="UP000760860"/>
    </source>
</evidence>
<dbReference type="EMBL" id="RCMV01000023">
    <property type="protein sequence ID" value="KAG3227966.1"/>
    <property type="molecule type" value="Genomic_DNA"/>
</dbReference>
<comment type="caution">
    <text evidence="1">The sequence shown here is derived from an EMBL/GenBank/DDBJ whole genome shotgun (WGS) entry which is preliminary data.</text>
</comment>
<gene>
    <name evidence="1" type="ORF">PC129_g1456</name>
</gene>
<organism evidence="1 2">
    <name type="scientific">Phytophthora cactorum</name>
    <dbReference type="NCBI Taxonomy" id="29920"/>
    <lineage>
        <taxon>Eukaryota</taxon>
        <taxon>Sar</taxon>
        <taxon>Stramenopiles</taxon>
        <taxon>Oomycota</taxon>
        <taxon>Peronosporomycetes</taxon>
        <taxon>Peronosporales</taxon>
        <taxon>Peronosporaceae</taxon>
        <taxon>Phytophthora</taxon>
    </lineage>
</organism>
<accession>A0A8T1IV73</accession>
<proteinExistence type="predicted"/>
<dbReference type="Proteomes" id="UP000760860">
    <property type="component" value="Unassembled WGS sequence"/>
</dbReference>
<protein>
    <submittedName>
        <fullName evidence="1">Uncharacterized protein</fullName>
    </submittedName>
</protein>
<dbReference type="AlphaFoldDB" id="A0A8T1IV73"/>
<reference evidence="1" key="1">
    <citation type="submission" date="2018-05" db="EMBL/GenBank/DDBJ databases">
        <title>Effector identification in a new, highly contiguous assembly of the strawberry crown rot pathogen Phytophthora cactorum.</title>
        <authorList>
            <person name="Armitage A.D."/>
            <person name="Nellist C.F."/>
            <person name="Bates H."/>
            <person name="Vickerstaff R.J."/>
            <person name="Harrison R.J."/>
        </authorList>
    </citation>
    <scope>NUCLEOTIDE SEQUENCE</scope>
    <source>
        <strain evidence="1">P421</strain>
    </source>
</reference>
<evidence type="ECO:0000313" key="1">
    <source>
        <dbReference type="EMBL" id="KAG3227966.1"/>
    </source>
</evidence>
<name>A0A8T1IV73_9STRA</name>
<dbReference type="VEuPathDB" id="FungiDB:PC110_g89"/>
<sequence length="368" mass="39907">MSCTTLVDSQSAFALIPVCTNGRRWLRLLLSSAGSVPEAHEVVPTLSQASQLSDSDVCLFPLGQSTQPMSPSLSAASVVDLTAASTASGDSSGLSTSSLSSSVSLGVAAFGVPLEVCHFRQQNSRHDVWDIAHRLAIPSTKTTDQDAKPFTHVCLLCAQQLTCNPYAEPDAWEGALHRWGNTPNARSHMMALPEDHLLEKAEASMKSKAAARHVGEVMERANSREQKRTIPVTTSDRAFKRREMEAIVCSIADLARVEVQRKELVSSKLIVLLKFASDRLNSSKFSVYDLDAPRTPTTTVGSIQRDAVAAEDLGPLARTCLARMIGQVEQRIATATPATVLILLLDPSTKFSVAWQLHRLPPHCQRTE</sequence>